<evidence type="ECO:0000256" key="5">
    <source>
        <dbReference type="ARBA" id="ARBA00022505"/>
    </source>
</evidence>
<evidence type="ECO:0000256" key="11">
    <source>
        <dbReference type="RuleBase" id="RU365090"/>
    </source>
</evidence>
<evidence type="ECO:0000256" key="3">
    <source>
        <dbReference type="ARBA" id="ARBA00005046"/>
    </source>
</evidence>
<dbReference type="SUPFAM" id="SSF53218">
    <property type="entry name" value="Molybdenum cofactor biosynthesis proteins"/>
    <property type="match status" value="1"/>
</dbReference>
<dbReference type="RefSeq" id="WP_045277297.1">
    <property type="nucleotide sequence ID" value="NZ_BAAAUP010000002.1"/>
</dbReference>
<dbReference type="Gene3D" id="2.170.190.11">
    <property type="entry name" value="Molybdopterin biosynthesis moea protein, domain 3"/>
    <property type="match status" value="1"/>
</dbReference>
<evidence type="ECO:0000256" key="10">
    <source>
        <dbReference type="ARBA" id="ARBA00047317"/>
    </source>
</evidence>
<dbReference type="GO" id="GO:0046872">
    <property type="term" value="F:metal ion binding"/>
    <property type="evidence" value="ECO:0007669"/>
    <property type="project" value="UniProtKB-UniRule"/>
</dbReference>
<dbReference type="AlphaFoldDB" id="A0A0M2H2J5"/>
<evidence type="ECO:0000313" key="13">
    <source>
        <dbReference type="EMBL" id="KJL37679.1"/>
    </source>
</evidence>
<evidence type="ECO:0000256" key="2">
    <source>
        <dbReference type="ARBA" id="ARBA00002901"/>
    </source>
</evidence>
<dbReference type="PATRIC" id="fig|92835.4.peg.3474"/>
<dbReference type="InterPro" id="IPR005110">
    <property type="entry name" value="MoeA_linker/N"/>
</dbReference>
<dbReference type="EC" id="2.10.1.1" evidence="11"/>
<dbReference type="PANTHER" id="PTHR10192:SF5">
    <property type="entry name" value="GEPHYRIN"/>
    <property type="match status" value="1"/>
</dbReference>
<dbReference type="PANTHER" id="PTHR10192">
    <property type="entry name" value="MOLYBDOPTERIN BIOSYNTHESIS PROTEIN"/>
    <property type="match status" value="1"/>
</dbReference>
<dbReference type="GO" id="GO:0005829">
    <property type="term" value="C:cytosol"/>
    <property type="evidence" value="ECO:0007669"/>
    <property type="project" value="TreeGrafter"/>
</dbReference>
<evidence type="ECO:0000256" key="7">
    <source>
        <dbReference type="ARBA" id="ARBA00022723"/>
    </source>
</evidence>
<dbReference type="InterPro" id="IPR036425">
    <property type="entry name" value="MoaB/Mog-like_dom_sf"/>
</dbReference>
<dbReference type="InterPro" id="IPR036688">
    <property type="entry name" value="MoeA_C_domain_IV_sf"/>
</dbReference>
<dbReference type="UniPathway" id="UPA00344"/>
<name>A0A0M2H2J5_9MICO</name>
<keyword evidence="9 11" id="KW-0501">Molybdenum cofactor biosynthesis</keyword>
<protein>
    <recommendedName>
        <fullName evidence="11">Molybdopterin molybdenumtransferase</fullName>
        <ecNumber evidence="11">2.10.1.1</ecNumber>
    </recommendedName>
</protein>
<dbReference type="Pfam" id="PF00994">
    <property type="entry name" value="MoCF_biosynth"/>
    <property type="match status" value="1"/>
</dbReference>
<evidence type="ECO:0000259" key="12">
    <source>
        <dbReference type="SMART" id="SM00852"/>
    </source>
</evidence>
<dbReference type="Pfam" id="PF03453">
    <property type="entry name" value="MoeA_N"/>
    <property type="match status" value="1"/>
</dbReference>
<keyword evidence="14" id="KW-1185">Reference proteome</keyword>
<dbReference type="SMART" id="SM00852">
    <property type="entry name" value="MoCF_biosynth"/>
    <property type="match status" value="1"/>
</dbReference>
<comment type="pathway">
    <text evidence="3 11">Cofactor biosynthesis; molybdopterin biosynthesis.</text>
</comment>
<dbReference type="GO" id="GO:0061599">
    <property type="term" value="F:molybdopterin molybdotransferase activity"/>
    <property type="evidence" value="ECO:0007669"/>
    <property type="project" value="UniProtKB-UniRule"/>
</dbReference>
<sequence length="410" mass="41357">MSGLLTVEEHLGAILDALVALPAEEVPISAAAGRTLHGAVHAAVDIPVFDNSAMDGFAVRFADVAAAGADAPVSLRVVADLPAGTAEDPPIASGQAARIMTGSALPTDADAVVPFEDTAGGLDDSLDTVTVLRAPVRIGAHIRRAGEDAARGAEVLPSGIVLGPLQVASAAAAGVATVAVSHRPRVAVVSTGSELVEPGMPLHRGQIPESNSLLLAGLAAEAGAEVIARASVPDEPDALESLLTELTAAGVDAVVFSGGVSAGAYEVVKQSLAGTMAFRRIAMQPGKPQGFGVLPSGTLLFGLPGNPVSAAVSFEVFVRPALLRLQGRADLQRPVVRLPAATGWRTPPGRRQYLPVTVDRADPAVWRAVPATSGGSHLAGGLGRAEAYAIVPADVDAVTAGDPVDVMLIS</sequence>
<accession>A0A0M2H2J5</accession>
<dbReference type="NCBIfam" id="TIGR00177">
    <property type="entry name" value="molyb_syn"/>
    <property type="match status" value="1"/>
</dbReference>
<dbReference type="CDD" id="cd00887">
    <property type="entry name" value="MoeA"/>
    <property type="match status" value="1"/>
</dbReference>
<keyword evidence="7 11" id="KW-0479">Metal-binding</keyword>
<evidence type="ECO:0000256" key="9">
    <source>
        <dbReference type="ARBA" id="ARBA00023150"/>
    </source>
</evidence>
<comment type="catalytic activity">
    <reaction evidence="10">
        <text>adenylyl-molybdopterin + molybdate = Mo-molybdopterin + AMP + H(+)</text>
        <dbReference type="Rhea" id="RHEA:35047"/>
        <dbReference type="ChEBI" id="CHEBI:15378"/>
        <dbReference type="ChEBI" id="CHEBI:36264"/>
        <dbReference type="ChEBI" id="CHEBI:62727"/>
        <dbReference type="ChEBI" id="CHEBI:71302"/>
        <dbReference type="ChEBI" id="CHEBI:456215"/>
        <dbReference type="EC" id="2.10.1.1"/>
    </reaction>
</comment>
<comment type="function">
    <text evidence="2 11">Catalyzes the insertion of molybdate into adenylated molybdopterin with the concomitant release of AMP.</text>
</comment>
<dbReference type="OrthoDB" id="9804758at2"/>
<dbReference type="EMBL" id="JYIZ01000057">
    <property type="protein sequence ID" value="KJL37679.1"/>
    <property type="molecule type" value="Genomic_DNA"/>
</dbReference>
<gene>
    <name evidence="13" type="primary">moeA</name>
    <name evidence="13" type="ORF">RS81_03437</name>
</gene>
<dbReference type="NCBIfam" id="NF045515">
    <property type="entry name" value="Glp_gephyrin"/>
    <property type="match status" value="1"/>
</dbReference>
<dbReference type="InterPro" id="IPR038987">
    <property type="entry name" value="MoeA-like"/>
</dbReference>
<reference evidence="13 14" key="1">
    <citation type="submission" date="2015-02" db="EMBL/GenBank/DDBJ databases">
        <title>Draft genome sequences of ten Microbacterium spp. with emphasis on heavy metal contaminated environments.</title>
        <authorList>
            <person name="Corretto E."/>
        </authorList>
    </citation>
    <scope>NUCLEOTIDE SEQUENCE [LARGE SCALE GENOMIC DNA]</scope>
    <source>
        <strain evidence="13 14">DSM 12510</strain>
    </source>
</reference>
<evidence type="ECO:0000256" key="4">
    <source>
        <dbReference type="ARBA" id="ARBA00010763"/>
    </source>
</evidence>
<dbReference type="Gene3D" id="3.40.980.10">
    <property type="entry name" value="MoaB/Mog-like domain"/>
    <property type="match status" value="1"/>
</dbReference>
<dbReference type="SUPFAM" id="SSF63882">
    <property type="entry name" value="MoeA N-terminal region -like"/>
    <property type="match status" value="1"/>
</dbReference>
<evidence type="ECO:0000256" key="6">
    <source>
        <dbReference type="ARBA" id="ARBA00022679"/>
    </source>
</evidence>
<dbReference type="InterPro" id="IPR005111">
    <property type="entry name" value="MoeA_C_domain_IV"/>
</dbReference>
<comment type="cofactor">
    <cofactor evidence="1 11">
        <name>Mg(2+)</name>
        <dbReference type="ChEBI" id="CHEBI:18420"/>
    </cofactor>
</comment>
<evidence type="ECO:0000256" key="8">
    <source>
        <dbReference type="ARBA" id="ARBA00022842"/>
    </source>
</evidence>
<dbReference type="InterPro" id="IPR001453">
    <property type="entry name" value="MoaB/Mog_dom"/>
</dbReference>
<dbReference type="InterPro" id="IPR036135">
    <property type="entry name" value="MoeA_linker/N_sf"/>
</dbReference>
<keyword evidence="8 11" id="KW-0460">Magnesium</keyword>
<evidence type="ECO:0000256" key="1">
    <source>
        <dbReference type="ARBA" id="ARBA00001946"/>
    </source>
</evidence>
<comment type="similarity">
    <text evidence="4 11">Belongs to the MoeA family.</text>
</comment>
<dbReference type="Proteomes" id="UP000033956">
    <property type="component" value="Unassembled WGS sequence"/>
</dbReference>
<keyword evidence="5 11" id="KW-0500">Molybdenum</keyword>
<dbReference type="SUPFAM" id="SSF63867">
    <property type="entry name" value="MoeA C-terminal domain-like"/>
    <property type="match status" value="1"/>
</dbReference>
<dbReference type="GO" id="GO:0006777">
    <property type="term" value="P:Mo-molybdopterin cofactor biosynthetic process"/>
    <property type="evidence" value="ECO:0007669"/>
    <property type="project" value="UniProtKB-UniRule"/>
</dbReference>
<dbReference type="Gene3D" id="3.90.105.10">
    <property type="entry name" value="Molybdopterin biosynthesis moea protein, domain 2"/>
    <property type="match status" value="1"/>
</dbReference>
<feature type="domain" description="MoaB/Mog" evidence="12">
    <location>
        <begin position="187"/>
        <end position="324"/>
    </location>
</feature>
<proteinExistence type="inferred from homology"/>
<dbReference type="Gene3D" id="2.40.340.10">
    <property type="entry name" value="MoeA, C-terminal, domain IV"/>
    <property type="match status" value="1"/>
</dbReference>
<dbReference type="FunFam" id="3.40.980.10:FF:000004">
    <property type="entry name" value="Molybdopterin molybdenumtransferase"/>
    <property type="match status" value="1"/>
</dbReference>
<keyword evidence="6 11" id="KW-0808">Transferase</keyword>
<comment type="caution">
    <text evidence="13">The sequence shown here is derived from an EMBL/GenBank/DDBJ whole genome shotgun (WGS) entry which is preliminary data.</text>
</comment>
<dbReference type="STRING" id="92835.RS81_03437"/>
<organism evidence="13 14">
    <name type="scientific">Microbacterium terrae</name>
    <dbReference type="NCBI Taxonomy" id="69369"/>
    <lineage>
        <taxon>Bacteria</taxon>
        <taxon>Bacillati</taxon>
        <taxon>Actinomycetota</taxon>
        <taxon>Actinomycetes</taxon>
        <taxon>Micrococcales</taxon>
        <taxon>Microbacteriaceae</taxon>
        <taxon>Microbacterium</taxon>
    </lineage>
</organism>
<dbReference type="Pfam" id="PF03454">
    <property type="entry name" value="MoeA_C"/>
    <property type="match status" value="1"/>
</dbReference>
<evidence type="ECO:0000313" key="14">
    <source>
        <dbReference type="Proteomes" id="UP000033956"/>
    </source>
</evidence>